<keyword evidence="3" id="KW-0731">Sigma factor</keyword>
<dbReference type="AlphaFoldDB" id="A0A5J6MS08"/>
<keyword evidence="2" id="KW-0805">Transcription regulation</keyword>
<dbReference type="PANTHER" id="PTHR43133">
    <property type="entry name" value="RNA POLYMERASE ECF-TYPE SIGMA FACTO"/>
    <property type="match status" value="1"/>
</dbReference>
<evidence type="ECO:0000259" key="5">
    <source>
        <dbReference type="Pfam" id="PF04542"/>
    </source>
</evidence>
<keyword evidence="8" id="KW-1185">Reference proteome</keyword>
<evidence type="ECO:0000256" key="3">
    <source>
        <dbReference type="ARBA" id="ARBA00023082"/>
    </source>
</evidence>
<dbReference type="InterPro" id="IPR013324">
    <property type="entry name" value="RNA_pol_sigma_r3/r4-like"/>
</dbReference>
<dbReference type="InterPro" id="IPR036388">
    <property type="entry name" value="WH-like_DNA-bd_sf"/>
</dbReference>
<name>A0A5J6MS08_9PROT</name>
<dbReference type="InterPro" id="IPR013325">
    <property type="entry name" value="RNA_pol_sigma_r2"/>
</dbReference>
<sequence length="175" mass="19425">MNQTMREELVTLLPRLRRFAYGLAGTMADGDDLLQSACLRALDRADQWRPGTRLDSWVYRILQNLWIDQIRSGWRREIAVDEDVMTAFPGGDQAREMEAKLGLAEARREVAKLPAEQRAVLLLVSVEGASYKEAAEILEIPIGTVMSRLSRARLTLGQALSAEGPASSDAARARS</sequence>
<dbReference type="NCBIfam" id="TIGR02937">
    <property type="entry name" value="sigma70-ECF"/>
    <property type="match status" value="1"/>
</dbReference>
<evidence type="ECO:0000313" key="7">
    <source>
        <dbReference type="EMBL" id="QEX20011.1"/>
    </source>
</evidence>
<feature type="domain" description="RNA polymerase sigma-70 region 2" evidence="5">
    <location>
        <begin position="12"/>
        <end position="76"/>
    </location>
</feature>
<dbReference type="Pfam" id="PF04542">
    <property type="entry name" value="Sigma70_r2"/>
    <property type="match status" value="1"/>
</dbReference>
<dbReference type="Gene3D" id="1.10.10.10">
    <property type="entry name" value="Winged helix-like DNA-binding domain superfamily/Winged helix DNA-binding domain"/>
    <property type="match status" value="1"/>
</dbReference>
<evidence type="ECO:0000259" key="6">
    <source>
        <dbReference type="Pfam" id="PF08281"/>
    </source>
</evidence>
<dbReference type="GO" id="GO:0000428">
    <property type="term" value="C:DNA-directed RNA polymerase complex"/>
    <property type="evidence" value="ECO:0007669"/>
    <property type="project" value="UniProtKB-KW"/>
</dbReference>
<evidence type="ECO:0000256" key="2">
    <source>
        <dbReference type="ARBA" id="ARBA00023015"/>
    </source>
</evidence>
<dbReference type="Gene3D" id="1.10.1740.10">
    <property type="match status" value="1"/>
</dbReference>
<dbReference type="InterPro" id="IPR007627">
    <property type="entry name" value="RNA_pol_sigma70_r2"/>
</dbReference>
<keyword evidence="4" id="KW-0804">Transcription</keyword>
<dbReference type="InterPro" id="IPR039425">
    <property type="entry name" value="RNA_pol_sigma-70-like"/>
</dbReference>
<protein>
    <submittedName>
        <fullName evidence="7">DNA-directed RNA polymerase sigma-70 factor</fullName>
    </submittedName>
</protein>
<evidence type="ECO:0000256" key="1">
    <source>
        <dbReference type="ARBA" id="ARBA00010641"/>
    </source>
</evidence>
<accession>A0A5J6MS08</accession>
<dbReference type="PANTHER" id="PTHR43133:SF25">
    <property type="entry name" value="RNA POLYMERASE SIGMA FACTOR RFAY-RELATED"/>
    <property type="match status" value="1"/>
</dbReference>
<dbReference type="EMBL" id="CP042906">
    <property type="protein sequence ID" value="QEX20011.1"/>
    <property type="molecule type" value="Genomic_DNA"/>
</dbReference>
<proteinExistence type="inferred from homology"/>
<dbReference type="Pfam" id="PF08281">
    <property type="entry name" value="Sigma70_r4_2"/>
    <property type="match status" value="1"/>
</dbReference>
<dbReference type="GO" id="GO:0006352">
    <property type="term" value="P:DNA-templated transcription initiation"/>
    <property type="evidence" value="ECO:0007669"/>
    <property type="project" value="InterPro"/>
</dbReference>
<dbReference type="GO" id="GO:0016987">
    <property type="term" value="F:sigma factor activity"/>
    <property type="evidence" value="ECO:0007669"/>
    <property type="project" value="UniProtKB-KW"/>
</dbReference>
<evidence type="ECO:0000256" key="4">
    <source>
        <dbReference type="ARBA" id="ARBA00023163"/>
    </source>
</evidence>
<organism evidence="7 8">
    <name type="scientific">Hypericibacter terrae</name>
    <dbReference type="NCBI Taxonomy" id="2602015"/>
    <lineage>
        <taxon>Bacteria</taxon>
        <taxon>Pseudomonadati</taxon>
        <taxon>Pseudomonadota</taxon>
        <taxon>Alphaproteobacteria</taxon>
        <taxon>Rhodospirillales</taxon>
        <taxon>Dongiaceae</taxon>
        <taxon>Hypericibacter</taxon>
    </lineage>
</organism>
<dbReference type="InterPro" id="IPR014284">
    <property type="entry name" value="RNA_pol_sigma-70_dom"/>
</dbReference>
<evidence type="ECO:0000313" key="8">
    <source>
        <dbReference type="Proteomes" id="UP000326202"/>
    </source>
</evidence>
<dbReference type="RefSeq" id="WP_225308462.1">
    <property type="nucleotide sequence ID" value="NZ_CP042906.1"/>
</dbReference>
<dbReference type="SUPFAM" id="SSF88946">
    <property type="entry name" value="Sigma2 domain of RNA polymerase sigma factors"/>
    <property type="match status" value="1"/>
</dbReference>
<dbReference type="CDD" id="cd06171">
    <property type="entry name" value="Sigma70_r4"/>
    <property type="match status" value="1"/>
</dbReference>
<reference evidence="7 8" key="1">
    <citation type="submission" date="2019-08" db="EMBL/GenBank/DDBJ databases">
        <title>Hyperibacter terrae gen. nov., sp. nov. and Hyperibacter viscosus sp. nov., two new members in the family Rhodospirillaceae isolated from the rhizosphere of Hypericum perforatum.</title>
        <authorList>
            <person name="Noviana Z."/>
        </authorList>
    </citation>
    <scope>NUCLEOTIDE SEQUENCE [LARGE SCALE GENOMIC DNA]</scope>
    <source>
        <strain evidence="7 8">R5913</strain>
    </source>
</reference>
<dbReference type="KEGG" id="htq:FRZ44_53260"/>
<dbReference type="SUPFAM" id="SSF88659">
    <property type="entry name" value="Sigma3 and sigma4 domains of RNA polymerase sigma factors"/>
    <property type="match status" value="1"/>
</dbReference>
<dbReference type="InterPro" id="IPR013249">
    <property type="entry name" value="RNA_pol_sigma70_r4_t2"/>
</dbReference>
<dbReference type="GO" id="GO:0003677">
    <property type="term" value="F:DNA binding"/>
    <property type="evidence" value="ECO:0007669"/>
    <property type="project" value="InterPro"/>
</dbReference>
<keyword evidence="7" id="KW-0240">DNA-directed RNA polymerase</keyword>
<gene>
    <name evidence="7" type="ORF">FRZ44_53260</name>
</gene>
<feature type="domain" description="RNA polymerase sigma factor 70 region 4 type 2" evidence="6">
    <location>
        <begin position="106"/>
        <end position="156"/>
    </location>
</feature>
<dbReference type="Proteomes" id="UP000326202">
    <property type="component" value="Chromosome"/>
</dbReference>
<comment type="similarity">
    <text evidence="1">Belongs to the sigma-70 factor family. ECF subfamily.</text>
</comment>